<evidence type="ECO:0000256" key="11">
    <source>
        <dbReference type="RuleBase" id="RU363038"/>
    </source>
</evidence>
<dbReference type="GO" id="GO:0006420">
    <property type="term" value="P:arginyl-tRNA aminoacylation"/>
    <property type="evidence" value="ECO:0007669"/>
    <property type="project" value="UniProtKB-UniRule"/>
</dbReference>
<dbReference type="Pfam" id="PF03485">
    <property type="entry name" value="Arg_tRNA_synt_N"/>
    <property type="match status" value="1"/>
</dbReference>
<evidence type="ECO:0000256" key="3">
    <source>
        <dbReference type="ARBA" id="ARBA00022490"/>
    </source>
</evidence>
<evidence type="ECO:0000259" key="13">
    <source>
        <dbReference type="SMART" id="SM01016"/>
    </source>
</evidence>
<evidence type="ECO:0000256" key="4">
    <source>
        <dbReference type="ARBA" id="ARBA00022598"/>
    </source>
</evidence>
<dbReference type="InterPro" id="IPR001412">
    <property type="entry name" value="aa-tRNA-synth_I_CS"/>
</dbReference>
<dbReference type="InterPro" id="IPR035684">
    <property type="entry name" value="ArgRS_core"/>
</dbReference>
<feature type="short sequence motif" description="'HIGH' region" evidence="10">
    <location>
        <begin position="123"/>
        <end position="133"/>
    </location>
</feature>
<keyword evidence="7 10" id="KW-0648">Protein biosynthesis</keyword>
<evidence type="ECO:0000256" key="8">
    <source>
        <dbReference type="ARBA" id="ARBA00023146"/>
    </source>
</evidence>
<dbReference type="FunFam" id="1.10.730.10:FF:000008">
    <property type="entry name" value="Arginine--tRNA ligase"/>
    <property type="match status" value="1"/>
</dbReference>
<dbReference type="InterPro" id="IPR005148">
    <property type="entry name" value="Arg-tRNA-synth_N"/>
</dbReference>
<evidence type="ECO:0000256" key="5">
    <source>
        <dbReference type="ARBA" id="ARBA00022741"/>
    </source>
</evidence>
<dbReference type="Gene3D" id="3.40.50.620">
    <property type="entry name" value="HUPs"/>
    <property type="match status" value="1"/>
</dbReference>
<dbReference type="GO" id="GO:0005524">
    <property type="term" value="F:ATP binding"/>
    <property type="evidence" value="ECO:0007669"/>
    <property type="project" value="UniProtKB-UniRule"/>
</dbReference>
<dbReference type="HAMAP" id="MF_00123">
    <property type="entry name" value="Arg_tRNA_synth"/>
    <property type="match status" value="1"/>
</dbReference>
<dbReference type="FunFam" id="3.40.50.620:FF:000116">
    <property type="entry name" value="Arginine--tRNA ligase"/>
    <property type="match status" value="1"/>
</dbReference>
<comment type="catalytic activity">
    <reaction evidence="9 10">
        <text>tRNA(Arg) + L-arginine + ATP = L-arginyl-tRNA(Arg) + AMP + diphosphate</text>
        <dbReference type="Rhea" id="RHEA:20301"/>
        <dbReference type="Rhea" id="RHEA-COMP:9658"/>
        <dbReference type="Rhea" id="RHEA-COMP:9673"/>
        <dbReference type="ChEBI" id="CHEBI:30616"/>
        <dbReference type="ChEBI" id="CHEBI:32682"/>
        <dbReference type="ChEBI" id="CHEBI:33019"/>
        <dbReference type="ChEBI" id="CHEBI:78442"/>
        <dbReference type="ChEBI" id="CHEBI:78513"/>
        <dbReference type="ChEBI" id="CHEBI:456215"/>
        <dbReference type="EC" id="6.1.1.19"/>
    </reaction>
</comment>
<dbReference type="PANTHER" id="PTHR11956:SF5">
    <property type="entry name" value="ARGININE--TRNA LIGASE, CYTOPLASMIC"/>
    <property type="match status" value="1"/>
</dbReference>
<dbReference type="CDD" id="cd07956">
    <property type="entry name" value="Anticodon_Ia_Arg"/>
    <property type="match status" value="1"/>
</dbReference>
<dbReference type="SUPFAM" id="SSF47323">
    <property type="entry name" value="Anticodon-binding domain of a subclass of class I aminoacyl-tRNA synthetases"/>
    <property type="match status" value="1"/>
</dbReference>
<dbReference type="GO" id="GO:0005737">
    <property type="term" value="C:cytoplasm"/>
    <property type="evidence" value="ECO:0007669"/>
    <property type="project" value="UniProtKB-SubCell"/>
</dbReference>
<keyword evidence="5 10" id="KW-0547">Nucleotide-binding</keyword>
<dbReference type="PROSITE" id="PS00178">
    <property type="entry name" value="AA_TRNA_LIGASE_I"/>
    <property type="match status" value="1"/>
</dbReference>
<keyword evidence="8 10" id="KW-0030">Aminoacyl-tRNA synthetase</keyword>
<dbReference type="Pfam" id="PF00750">
    <property type="entry name" value="tRNA-synt_1d"/>
    <property type="match status" value="1"/>
</dbReference>
<reference evidence="14" key="1">
    <citation type="journal article" date="2014" name="Genome Biol. Evol.">
        <title>Pangenome evidence for extensive interdomain horizontal transfer affecting lineage core and shell genes in uncultured planktonic thaumarchaeota and euryarchaeota.</title>
        <authorList>
            <person name="Deschamps P."/>
            <person name="Zivanovic Y."/>
            <person name="Moreira D."/>
            <person name="Rodriguez-Valera F."/>
            <person name="Lopez-Garcia P."/>
        </authorList>
    </citation>
    <scope>NUCLEOTIDE SEQUENCE</scope>
</reference>
<keyword evidence="3 10" id="KW-0963">Cytoplasm</keyword>
<dbReference type="SUPFAM" id="SSF55190">
    <property type="entry name" value="Arginyl-tRNA synthetase (ArgRS), N-terminal 'additional' domain"/>
    <property type="match status" value="1"/>
</dbReference>
<sequence>MRVLADAVGPALEEVLSEMGIADEVWTGLLGPATVEEHGDLALPCHRLAGTLHRSPNDIAVDIAAALDPMLSGTAGVSAVSGFVNMRADPSWLAAQTMALLPDDRLGIAIEQARTVAVDYSAPNVAKEMHVGHLRSTVIGDAIVRMLEHKGHTVHRENHVGDWGTPFGMLIEHLLDLGEANAAEELSVGDLDAFYKQARTKFNSDETFVARSRNRVVLLQGGDEETLRLWRILVDESMRYFNEVYGMLGVLLTDDNIMGESNYHHLLPVVVERLQASGVLEDSEGAKVVYPSGGWLNREGEPMPVIIEKADGGYNYATTDLACIIDRVERLDCDDLLYVVGSPQIQHFEMVFQVAEQAGFMGEAHNAVHVNFGSVLDSDGKILKSREGEVIKLVDLLREATSRAEQAIAEKNPELQGAQREAVARMIGIGAVKYADLSTERSKDYVFDWDRMLAFEGNTAPYLQYAHARICSIFRRSSVERSQVREASITLAQPEEVLLARRLVNFAAVTDATLASYSPHTLCTYLHSLASSFASFYEVCPVIAAGDDATRDSRLALCGLTARTISTGLGLLGIESPEQM</sequence>
<dbReference type="SUPFAM" id="SSF52374">
    <property type="entry name" value="Nucleotidylyl transferase"/>
    <property type="match status" value="1"/>
</dbReference>
<dbReference type="NCBIfam" id="TIGR00456">
    <property type="entry name" value="argS"/>
    <property type="match status" value="1"/>
</dbReference>
<dbReference type="InterPro" id="IPR008909">
    <property type="entry name" value="DALR_anticod-bd"/>
</dbReference>
<dbReference type="EC" id="6.1.1.19" evidence="10"/>
<dbReference type="CDD" id="cd00671">
    <property type="entry name" value="ArgRS_core"/>
    <property type="match status" value="1"/>
</dbReference>
<dbReference type="Gene3D" id="1.10.730.10">
    <property type="entry name" value="Isoleucyl-tRNA Synthetase, Domain 1"/>
    <property type="match status" value="1"/>
</dbReference>
<dbReference type="InterPro" id="IPR036695">
    <property type="entry name" value="Arg-tRNA-synth_N_sf"/>
</dbReference>
<feature type="domain" description="DALR anticodon binding" evidence="12">
    <location>
        <begin position="463"/>
        <end position="580"/>
    </location>
</feature>
<dbReference type="InterPro" id="IPR001278">
    <property type="entry name" value="Arg-tRNA-ligase"/>
</dbReference>
<evidence type="ECO:0000256" key="10">
    <source>
        <dbReference type="HAMAP-Rule" id="MF_00123"/>
    </source>
</evidence>
<feature type="domain" description="Arginyl tRNA synthetase N-terminal" evidence="13">
    <location>
        <begin position="2"/>
        <end position="88"/>
    </location>
</feature>
<evidence type="ECO:0000313" key="14">
    <source>
        <dbReference type="EMBL" id="AIE96697.1"/>
    </source>
</evidence>
<accession>A0A075G4H1</accession>
<dbReference type="Pfam" id="PF05746">
    <property type="entry name" value="DALR_1"/>
    <property type="match status" value="1"/>
</dbReference>
<dbReference type="InterPro" id="IPR014729">
    <property type="entry name" value="Rossmann-like_a/b/a_fold"/>
</dbReference>
<dbReference type="Gene3D" id="3.30.1360.70">
    <property type="entry name" value="Arginyl tRNA synthetase N-terminal domain"/>
    <property type="match status" value="1"/>
</dbReference>
<dbReference type="AlphaFoldDB" id="A0A075G4H1"/>
<dbReference type="InterPro" id="IPR009080">
    <property type="entry name" value="tRNAsynth_Ia_anticodon-bd"/>
</dbReference>
<evidence type="ECO:0000256" key="7">
    <source>
        <dbReference type="ARBA" id="ARBA00022917"/>
    </source>
</evidence>
<keyword evidence="6 10" id="KW-0067">ATP-binding</keyword>
<comment type="similarity">
    <text evidence="2 10 11">Belongs to the class-I aminoacyl-tRNA synthetase family.</text>
</comment>
<evidence type="ECO:0000259" key="12">
    <source>
        <dbReference type="SMART" id="SM00836"/>
    </source>
</evidence>
<keyword evidence="4 10" id="KW-0436">Ligase</keyword>
<evidence type="ECO:0000256" key="6">
    <source>
        <dbReference type="ARBA" id="ARBA00022840"/>
    </source>
</evidence>
<evidence type="ECO:0000256" key="2">
    <source>
        <dbReference type="ARBA" id="ARBA00005594"/>
    </source>
</evidence>
<comment type="subcellular location">
    <subcellularLocation>
        <location evidence="1 10">Cytoplasm</location>
    </subcellularLocation>
</comment>
<dbReference type="PANTHER" id="PTHR11956">
    <property type="entry name" value="ARGINYL-TRNA SYNTHETASE"/>
    <property type="match status" value="1"/>
</dbReference>
<dbReference type="PRINTS" id="PR01038">
    <property type="entry name" value="TRNASYNTHARG"/>
</dbReference>
<evidence type="ECO:0000256" key="9">
    <source>
        <dbReference type="ARBA" id="ARBA00049339"/>
    </source>
</evidence>
<dbReference type="SMART" id="SM00836">
    <property type="entry name" value="DALR_1"/>
    <property type="match status" value="1"/>
</dbReference>
<proteinExistence type="inferred from homology"/>
<evidence type="ECO:0000256" key="1">
    <source>
        <dbReference type="ARBA" id="ARBA00004496"/>
    </source>
</evidence>
<organism evidence="14">
    <name type="scientific">uncultured marine group II/III euryarchaeote AD1000_86_F07</name>
    <dbReference type="NCBI Taxonomy" id="1457816"/>
    <lineage>
        <taxon>Archaea</taxon>
        <taxon>Methanobacteriati</taxon>
        <taxon>Methanobacteriota</taxon>
        <taxon>environmental samples</taxon>
    </lineage>
</organism>
<dbReference type="EMBL" id="KF900486">
    <property type="protein sequence ID" value="AIE96697.1"/>
    <property type="molecule type" value="Genomic_DNA"/>
</dbReference>
<name>A0A075G4H1_9EURY</name>
<protein>
    <recommendedName>
        <fullName evidence="10">Arginine--tRNA ligase</fullName>
        <ecNumber evidence="10">6.1.1.19</ecNumber>
    </recommendedName>
    <alternativeName>
        <fullName evidence="10">Arginyl-tRNA synthetase</fullName>
        <shortName evidence="10">ArgRS</shortName>
    </alternativeName>
</protein>
<dbReference type="GO" id="GO:0004814">
    <property type="term" value="F:arginine-tRNA ligase activity"/>
    <property type="evidence" value="ECO:0007669"/>
    <property type="project" value="UniProtKB-UniRule"/>
</dbReference>
<gene>
    <name evidence="14" type="primary">RARS</name>
    <name evidence="10 14" type="synonym">argS</name>
</gene>
<dbReference type="SMART" id="SM01016">
    <property type="entry name" value="Arg_tRNA_synt_N"/>
    <property type="match status" value="1"/>
</dbReference>